<keyword evidence="1" id="KW-0732">Signal</keyword>
<dbReference type="AlphaFoldDB" id="A0A183GQK5"/>
<evidence type="ECO:0000313" key="3">
    <source>
        <dbReference type="Proteomes" id="UP000050761"/>
    </source>
</evidence>
<gene>
    <name evidence="2" type="ORF">HPBE_LOCUS24974</name>
</gene>
<feature type="chain" id="PRO_5044552195" evidence="1">
    <location>
        <begin position="16"/>
        <end position="91"/>
    </location>
</feature>
<proteinExistence type="predicted"/>
<dbReference type="EMBL" id="UZAH01037162">
    <property type="protein sequence ID" value="VDP48361.1"/>
    <property type="molecule type" value="Genomic_DNA"/>
</dbReference>
<keyword evidence="3" id="KW-1185">Reference proteome</keyword>
<reference evidence="2 3" key="1">
    <citation type="submission" date="2018-11" db="EMBL/GenBank/DDBJ databases">
        <authorList>
            <consortium name="Pathogen Informatics"/>
        </authorList>
    </citation>
    <scope>NUCLEOTIDE SEQUENCE [LARGE SCALE GENOMIC DNA]</scope>
</reference>
<accession>A0A3P8DWF7</accession>
<organism evidence="3 4">
    <name type="scientific">Heligmosomoides polygyrus</name>
    <name type="common">Parasitic roundworm</name>
    <dbReference type="NCBI Taxonomy" id="6339"/>
    <lineage>
        <taxon>Eukaryota</taxon>
        <taxon>Metazoa</taxon>
        <taxon>Ecdysozoa</taxon>
        <taxon>Nematoda</taxon>
        <taxon>Chromadorea</taxon>
        <taxon>Rhabditida</taxon>
        <taxon>Rhabditina</taxon>
        <taxon>Rhabditomorpha</taxon>
        <taxon>Strongyloidea</taxon>
        <taxon>Heligmosomidae</taxon>
        <taxon>Heligmosomoides</taxon>
    </lineage>
</organism>
<name>A0A183GQK5_HELPZ</name>
<evidence type="ECO:0000313" key="2">
    <source>
        <dbReference type="EMBL" id="VDP48361.1"/>
    </source>
</evidence>
<accession>A0A183GQK5</accession>
<sequence length="91" mass="10157">MVATVLLMVLGPSAPEMDVALPAAGLDANVDDRRADFSTSWVQSVNQFSNTKVTNERKKMRLEEAFLKKLSGNRFLKMQFGKHRLLSSTTI</sequence>
<evidence type="ECO:0000256" key="1">
    <source>
        <dbReference type="SAM" id="SignalP"/>
    </source>
</evidence>
<dbReference type="WBParaSite" id="HPBE_0002497501-mRNA-1">
    <property type="protein sequence ID" value="HPBE_0002497501-mRNA-1"/>
    <property type="gene ID" value="HPBE_0002497501"/>
</dbReference>
<protein>
    <submittedName>
        <fullName evidence="4">Inhibitor_I29 domain-containing protein</fullName>
    </submittedName>
</protein>
<reference evidence="4" key="2">
    <citation type="submission" date="2019-09" db="UniProtKB">
        <authorList>
            <consortium name="WormBaseParasite"/>
        </authorList>
    </citation>
    <scope>IDENTIFICATION</scope>
</reference>
<feature type="signal peptide" evidence="1">
    <location>
        <begin position="1"/>
        <end position="15"/>
    </location>
</feature>
<dbReference type="Proteomes" id="UP000050761">
    <property type="component" value="Unassembled WGS sequence"/>
</dbReference>
<evidence type="ECO:0000313" key="4">
    <source>
        <dbReference type="WBParaSite" id="HPBE_0002497501-mRNA-1"/>
    </source>
</evidence>